<dbReference type="Proteomes" id="UP000479190">
    <property type="component" value="Unassembled WGS sequence"/>
</dbReference>
<keyword evidence="3" id="KW-0732">Signal</keyword>
<feature type="transmembrane region" description="Helical" evidence="2">
    <location>
        <begin position="300"/>
        <end position="323"/>
    </location>
</feature>
<reference evidence="4 5" key="1">
    <citation type="submission" date="2020-02" db="EMBL/GenBank/DDBJ databases">
        <authorList>
            <person name="Ferguson B K."/>
        </authorList>
    </citation>
    <scope>NUCLEOTIDE SEQUENCE [LARGE SCALE GENOMIC DNA]</scope>
</reference>
<keyword evidence="2" id="KW-0812">Transmembrane</keyword>
<dbReference type="OrthoDB" id="8191206at2759"/>
<dbReference type="PANTHER" id="PTHR46953:SF1">
    <property type="entry name" value="G-PROTEIN COUPLED RECEPTOR MTH-LIKE 1-RELATED"/>
    <property type="match status" value="1"/>
</dbReference>
<evidence type="ECO:0000313" key="5">
    <source>
        <dbReference type="Proteomes" id="UP000479190"/>
    </source>
</evidence>
<feature type="signal peptide" evidence="3">
    <location>
        <begin position="1"/>
        <end position="19"/>
    </location>
</feature>
<evidence type="ECO:0000313" key="4">
    <source>
        <dbReference type="EMBL" id="CAB0040874.1"/>
    </source>
</evidence>
<keyword evidence="5" id="KW-1185">Reference proteome</keyword>
<gene>
    <name evidence="4" type="ORF">TBRA_LOCUS12568</name>
</gene>
<protein>
    <recommendedName>
        <fullName evidence="6">G-protein coupled receptors family 1 profile domain-containing protein</fullName>
    </recommendedName>
</protein>
<sequence length="1026" mass="115598">MAGIWLIVLLVQFFGDNRAAEVNDSATSEQLLQIKRCCRFGEDLEAASKASSGEAYRCVPTSTSDVEALRFGDIYSPEINNFLSEPPAHWRVLENARPICPEPQMHLRYIPRNQFNPYVVFVSGDVLIEASSDVILSLEQFCLGSKALLACLPRNNESLQAASTIMPQIRKCCGELAAYNIEKNSCVETGDKVTLEDEQILLLNSNENNGKVAAAMKMVSGSPKSVCEGNLTIIGEVRFSELRNDGSIIVAEHNIPAEEFCIERIQAKKSNDLWLVKVFACSEHATKVSGVPVRDIRFTLYPVGFIVSAVFLAATLATSWLLPASHHMLHWRCQTYHVACLMLGDIAMAIIQLGGTSLQGEFCRVLGFASCGYYFRVNNPNAASATALLAAISKKVRDNFAATIITIHIHVRYIQKCQEIYIRLVKSQELDPAASPISVSMPAPLCPALIHMESLVDLDSPGRTLECIATAAAWHLEGMIVWRKIDLAPDSEPVLRIKKKLYIITPCPRNIKRLMFNTLFERQVCVSVWWLFFNNIVTFATRPPLSYRPFAHSRRRANGNFADFWPCRWATLALPRHSSILALPIVRKCSTRVNRRRTWRSFCRNCNSNSRRLRSTVGKTIARFEQIGSVKDQVRPGRPATSTNEDRSLDVILSFMENPHQSSRSAALELETSDRSVRRILKINKFHPYKVKLVQELNEDDPDRRVEFLIYTTQTRRRKTDRISITQRAVPLGQGARAFDAIRRFSSSTIEHLLMCILTMWSKRFETSQPRKRPGDDTAEILQRIRLGRSAYRRRTCSVPRSSARDTRPDRPQAEIWREAVLSQDLDPTASPISVSMPAPLCPALIHMESLVDLDSPGRTLECIATAAAWHLEGMIVWRKIDLAPDSEPVTIVYKITIYPTLRRIDNDRPGHSHGSPLDLRRAFVDGGWARFPVVRDGPLQRSSGRSHLPRGRLPASGPSGPQTALVAQSSGQFQSSRQRPEHDEPRHAQHGRQLHPEPEHQMDQFARTALITKNISFHKNLKFKR</sequence>
<organism evidence="4 5">
    <name type="scientific">Trichogramma brassicae</name>
    <dbReference type="NCBI Taxonomy" id="86971"/>
    <lineage>
        <taxon>Eukaryota</taxon>
        <taxon>Metazoa</taxon>
        <taxon>Ecdysozoa</taxon>
        <taxon>Arthropoda</taxon>
        <taxon>Hexapoda</taxon>
        <taxon>Insecta</taxon>
        <taxon>Pterygota</taxon>
        <taxon>Neoptera</taxon>
        <taxon>Endopterygota</taxon>
        <taxon>Hymenoptera</taxon>
        <taxon>Apocrita</taxon>
        <taxon>Proctotrupomorpha</taxon>
        <taxon>Chalcidoidea</taxon>
        <taxon>Trichogrammatidae</taxon>
        <taxon>Trichogramma</taxon>
    </lineage>
</organism>
<feature type="region of interest" description="Disordered" evidence="1">
    <location>
        <begin position="936"/>
        <end position="1000"/>
    </location>
</feature>
<feature type="chain" id="PRO_5026065844" description="G-protein coupled receptors family 1 profile domain-containing protein" evidence="3">
    <location>
        <begin position="20"/>
        <end position="1026"/>
    </location>
</feature>
<evidence type="ECO:0000256" key="3">
    <source>
        <dbReference type="SAM" id="SignalP"/>
    </source>
</evidence>
<evidence type="ECO:0000256" key="1">
    <source>
        <dbReference type="SAM" id="MobiDB-lite"/>
    </source>
</evidence>
<accession>A0A6H5IYA3</accession>
<dbReference type="EMBL" id="CADCXV010001062">
    <property type="protein sequence ID" value="CAB0040874.1"/>
    <property type="molecule type" value="Genomic_DNA"/>
</dbReference>
<name>A0A6H5IYA3_9HYME</name>
<evidence type="ECO:0008006" key="6">
    <source>
        <dbReference type="Google" id="ProtNLM"/>
    </source>
</evidence>
<feature type="transmembrane region" description="Helical" evidence="2">
    <location>
        <begin position="335"/>
        <end position="355"/>
    </location>
</feature>
<feature type="compositionally biased region" description="Low complexity" evidence="1">
    <location>
        <begin position="969"/>
        <end position="978"/>
    </location>
</feature>
<dbReference type="InterPro" id="IPR052808">
    <property type="entry name" value="GPCR_Mth-like"/>
</dbReference>
<keyword evidence="2" id="KW-0472">Membrane</keyword>
<feature type="compositionally biased region" description="Basic and acidic residues" evidence="1">
    <location>
        <begin position="979"/>
        <end position="988"/>
    </location>
</feature>
<keyword evidence="2" id="KW-1133">Transmembrane helix</keyword>
<proteinExistence type="predicted"/>
<dbReference type="PANTHER" id="PTHR46953">
    <property type="entry name" value="G-PROTEIN COUPLED RECEPTOR MTH-LIKE 1-RELATED"/>
    <property type="match status" value="1"/>
</dbReference>
<dbReference type="AlphaFoldDB" id="A0A6H5IYA3"/>
<evidence type="ECO:0000256" key="2">
    <source>
        <dbReference type="SAM" id="Phobius"/>
    </source>
</evidence>